<keyword evidence="2" id="KW-1185">Reference proteome</keyword>
<dbReference type="RefSeq" id="WP_091399375.1">
    <property type="nucleotide sequence ID" value="NZ_BKAI01000022.1"/>
</dbReference>
<dbReference type="AlphaFoldDB" id="A0A1G9DCV6"/>
<organism evidence="1 2">
    <name type="scientific">Flavobacterium noncentrifugens</name>
    <dbReference type="NCBI Taxonomy" id="1128970"/>
    <lineage>
        <taxon>Bacteria</taxon>
        <taxon>Pseudomonadati</taxon>
        <taxon>Bacteroidota</taxon>
        <taxon>Flavobacteriia</taxon>
        <taxon>Flavobacteriales</taxon>
        <taxon>Flavobacteriaceae</taxon>
        <taxon>Flavobacterium</taxon>
    </lineage>
</organism>
<sequence length="109" mass="12590">MKRIQFIFIIVALNFLTQSCKNNIKRQEEFINLNQTKIDSNHFSAQIVSKTNSDSTILYSDTIVGKLLEGSELQTEWFDDSVNCIVPNYIPENKFQTHTGLKVVLQHKQ</sequence>
<gene>
    <name evidence="1" type="ORF">SAMN04487935_3783</name>
</gene>
<proteinExistence type="predicted"/>
<name>A0A1G9DCV6_9FLAO</name>
<reference evidence="1 2" key="1">
    <citation type="submission" date="2016-10" db="EMBL/GenBank/DDBJ databases">
        <authorList>
            <person name="de Groot N.N."/>
        </authorList>
    </citation>
    <scope>NUCLEOTIDE SEQUENCE [LARGE SCALE GENOMIC DNA]</scope>
    <source>
        <strain evidence="1 2">CGMCC 1.10076</strain>
    </source>
</reference>
<dbReference type="STRING" id="1128970.SAMN04487935_3783"/>
<evidence type="ECO:0000313" key="1">
    <source>
        <dbReference type="EMBL" id="SDK61693.1"/>
    </source>
</evidence>
<dbReference type="EMBL" id="FNEZ01000010">
    <property type="protein sequence ID" value="SDK61693.1"/>
    <property type="molecule type" value="Genomic_DNA"/>
</dbReference>
<evidence type="ECO:0000313" key="2">
    <source>
        <dbReference type="Proteomes" id="UP000199580"/>
    </source>
</evidence>
<dbReference type="PROSITE" id="PS51257">
    <property type="entry name" value="PROKAR_LIPOPROTEIN"/>
    <property type="match status" value="1"/>
</dbReference>
<protein>
    <submittedName>
        <fullName evidence="1">Uncharacterized protein</fullName>
    </submittedName>
</protein>
<accession>A0A1G9DCV6</accession>
<dbReference type="Proteomes" id="UP000199580">
    <property type="component" value="Unassembled WGS sequence"/>
</dbReference>